<reference evidence="2" key="2">
    <citation type="journal article" date="2018" name="Plant J.">
        <title>The Sorghum bicolor reference genome: improved assembly, gene annotations, a transcriptome atlas, and signatures of genome organization.</title>
        <authorList>
            <person name="McCormick R.F."/>
            <person name="Truong S.K."/>
            <person name="Sreedasyam A."/>
            <person name="Jenkins J."/>
            <person name="Shu S."/>
            <person name="Sims D."/>
            <person name="Kennedy M."/>
            <person name="Amirebrahimi M."/>
            <person name="Weers B.D."/>
            <person name="McKinley B."/>
            <person name="Mattison A."/>
            <person name="Morishige D.T."/>
            <person name="Grimwood J."/>
            <person name="Schmutz J."/>
            <person name="Mullet J.E."/>
        </authorList>
    </citation>
    <scope>NUCLEOTIDE SEQUENCE [LARGE SCALE GENOMIC DNA]</scope>
    <source>
        <strain evidence="2">cv. BTx623</strain>
    </source>
</reference>
<evidence type="ECO:0000313" key="2">
    <source>
        <dbReference type="Proteomes" id="UP000000768"/>
    </source>
</evidence>
<protein>
    <submittedName>
        <fullName evidence="1">Uncharacterized protein</fullName>
    </submittedName>
</protein>
<proteinExistence type="predicted"/>
<dbReference type="InParanoid" id="A0A1B6Q0K6"/>
<name>A0A1B6Q0K6_SORBI</name>
<dbReference type="Proteomes" id="UP000000768">
    <property type="component" value="Chromosome 3"/>
</dbReference>
<accession>A0A1B6Q0K6</accession>
<keyword evidence="2" id="KW-1185">Reference proteome</keyword>
<organism evidence="1 2">
    <name type="scientific">Sorghum bicolor</name>
    <name type="common">Sorghum</name>
    <name type="synonym">Sorghum vulgare</name>
    <dbReference type="NCBI Taxonomy" id="4558"/>
    <lineage>
        <taxon>Eukaryota</taxon>
        <taxon>Viridiplantae</taxon>
        <taxon>Streptophyta</taxon>
        <taxon>Embryophyta</taxon>
        <taxon>Tracheophyta</taxon>
        <taxon>Spermatophyta</taxon>
        <taxon>Magnoliopsida</taxon>
        <taxon>Liliopsida</taxon>
        <taxon>Poales</taxon>
        <taxon>Poaceae</taxon>
        <taxon>PACMAD clade</taxon>
        <taxon>Panicoideae</taxon>
        <taxon>Andropogonodae</taxon>
        <taxon>Andropogoneae</taxon>
        <taxon>Sorghinae</taxon>
        <taxon>Sorghum</taxon>
    </lineage>
</organism>
<sequence length="99" mass="10813">MYIYIYMSDRTSHACMHYLVWDRRSIGVCTAPHHTRMYGRAAAGGTACMHAASLVVVKAASWSACMHVRPCIAAGPASISRSGRPYVVHRSPPCTCTAR</sequence>
<evidence type="ECO:0000313" key="1">
    <source>
        <dbReference type="EMBL" id="KXG31457.1"/>
    </source>
</evidence>
<dbReference type="Gramene" id="KXG31457">
    <property type="protein sequence ID" value="KXG31457"/>
    <property type="gene ID" value="SORBI_3003G003900"/>
</dbReference>
<dbReference type="EMBL" id="CM000762">
    <property type="protein sequence ID" value="KXG31457.1"/>
    <property type="molecule type" value="Genomic_DNA"/>
</dbReference>
<dbReference type="AlphaFoldDB" id="A0A1B6Q0K6"/>
<reference evidence="1 2" key="1">
    <citation type="journal article" date="2009" name="Nature">
        <title>The Sorghum bicolor genome and the diversification of grasses.</title>
        <authorList>
            <person name="Paterson A.H."/>
            <person name="Bowers J.E."/>
            <person name="Bruggmann R."/>
            <person name="Dubchak I."/>
            <person name="Grimwood J."/>
            <person name="Gundlach H."/>
            <person name="Haberer G."/>
            <person name="Hellsten U."/>
            <person name="Mitros T."/>
            <person name="Poliakov A."/>
            <person name="Schmutz J."/>
            <person name="Spannagl M."/>
            <person name="Tang H."/>
            <person name="Wang X."/>
            <person name="Wicker T."/>
            <person name="Bharti A.K."/>
            <person name="Chapman J."/>
            <person name="Feltus F.A."/>
            <person name="Gowik U."/>
            <person name="Grigoriev I.V."/>
            <person name="Lyons E."/>
            <person name="Maher C.A."/>
            <person name="Martis M."/>
            <person name="Narechania A."/>
            <person name="Otillar R.P."/>
            <person name="Penning B.W."/>
            <person name="Salamov A.A."/>
            <person name="Wang Y."/>
            <person name="Zhang L."/>
            <person name="Carpita N.C."/>
            <person name="Freeling M."/>
            <person name="Gingle A.R."/>
            <person name="Hash C.T."/>
            <person name="Keller B."/>
            <person name="Klein P."/>
            <person name="Kresovich S."/>
            <person name="McCann M.C."/>
            <person name="Ming R."/>
            <person name="Peterson D.G."/>
            <person name="Mehboob-ur-Rahman"/>
            <person name="Ware D."/>
            <person name="Westhoff P."/>
            <person name="Mayer K.F."/>
            <person name="Messing J."/>
            <person name="Rokhsar D.S."/>
        </authorList>
    </citation>
    <scope>NUCLEOTIDE SEQUENCE [LARGE SCALE GENOMIC DNA]</scope>
    <source>
        <strain evidence="2">cv. BTx623</strain>
    </source>
</reference>
<gene>
    <name evidence="1" type="ORF">SORBI_3003G003900</name>
</gene>